<evidence type="ECO:0000256" key="2">
    <source>
        <dbReference type="SAM" id="SignalP"/>
    </source>
</evidence>
<feature type="signal peptide" evidence="2">
    <location>
        <begin position="1"/>
        <end position="21"/>
    </location>
</feature>
<feature type="transmembrane region" description="Helical" evidence="1">
    <location>
        <begin position="129"/>
        <end position="149"/>
    </location>
</feature>
<feature type="chain" id="PRO_5020545407" description="Extracellular membrane protein CFEM domain-containing protein" evidence="2">
    <location>
        <begin position="22"/>
        <end position="150"/>
    </location>
</feature>
<sequence length="150" mass="16388">MSARFYLSALLALTLLGLSHAEGSDILVPVGTEVPKQMQCFFKHACQSQDPKMCVQNCLQIPYSEFELCSNKCKFSATNVTDPDYVYRLATKLPDSSFYIGDTFDINDADDSTTPTIVARSGAEATQRYSFAVVSLAAVGSIIITTFAFI</sequence>
<dbReference type="Proteomes" id="UP000268162">
    <property type="component" value="Unassembled WGS sequence"/>
</dbReference>
<keyword evidence="1" id="KW-0812">Transmembrane</keyword>
<proteinExistence type="predicted"/>
<evidence type="ECO:0000313" key="4">
    <source>
        <dbReference type="Proteomes" id="UP000268162"/>
    </source>
</evidence>
<evidence type="ECO:0000313" key="3">
    <source>
        <dbReference type="EMBL" id="RKP33764.1"/>
    </source>
</evidence>
<keyword evidence="4" id="KW-1185">Reference proteome</keyword>
<name>A0A4P9ZKI1_9FUNG</name>
<protein>
    <recommendedName>
        <fullName evidence="5">Extracellular membrane protein CFEM domain-containing protein</fullName>
    </recommendedName>
</protein>
<evidence type="ECO:0008006" key="5">
    <source>
        <dbReference type="Google" id="ProtNLM"/>
    </source>
</evidence>
<dbReference type="EMBL" id="ML003576">
    <property type="protein sequence ID" value="RKP33764.1"/>
    <property type="molecule type" value="Genomic_DNA"/>
</dbReference>
<gene>
    <name evidence="3" type="ORF">BJ085DRAFT_27782</name>
</gene>
<dbReference type="AlphaFoldDB" id="A0A4P9ZKI1"/>
<evidence type="ECO:0000256" key="1">
    <source>
        <dbReference type="SAM" id="Phobius"/>
    </source>
</evidence>
<keyword evidence="1" id="KW-1133">Transmembrane helix</keyword>
<keyword evidence="2" id="KW-0732">Signal</keyword>
<reference evidence="4" key="1">
    <citation type="journal article" date="2018" name="Nat. Microbiol.">
        <title>Leveraging single-cell genomics to expand the fungal tree of life.</title>
        <authorList>
            <person name="Ahrendt S.R."/>
            <person name="Quandt C.A."/>
            <person name="Ciobanu D."/>
            <person name="Clum A."/>
            <person name="Salamov A."/>
            <person name="Andreopoulos B."/>
            <person name="Cheng J.F."/>
            <person name="Woyke T."/>
            <person name="Pelin A."/>
            <person name="Henrissat B."/>
            <person name="Reynolds N.K."/>
            <person name="Benny G.L."/>
            <person name="Smith M.E."/>
            <person name="James T.Y."/>
            <person name="Grigoriev I.V."/>
        </authorList>
    </citation>
    <scope>NUCLEOTIDE SEQUENCE [LARGE SCALE GENOMIC DNA]</scope>
    <source>
        <strain evidence="4">RSA 468</strain>
    </source>
</reference>
<keyword evidence="1" id="KW-0472">Membrane</keyword>
<organism evidence="3 4">
    <name type="scientific">Dimargaris cristalligena</name>
    <dbReference type="NCBI Taxonomy" id="215637"/>
    <lineage>
        <taxon>Eukaryota</taxon>
        <taxon>Fungi</taxon>
        <taxon>Fungi incertae sedis</taxon>
        <taxon>Zoopagomycota</taxon>
        <taxon>Kickxellomycotina</taxon>
        <taxon>Dimargaritomycetes</taxon>
        <taxon>Dimargaritales</taxon>
        <taxon>Dimargaritaceae</taxon>
        <taxon>Dimargaris</taxon>
    </lineage>
</organism>
<accession>A0A4P9ZKI1</accession>